<evidence type="ECO:0000313" key="6">
    <source>
        <dbReference type="EMBL" id="OQD90056.1"/>
    </source>
</evidence>
<dbReference type="GO" id="GO:0000324">
    <property type="term" value="C:fungal-type vacuole"/>
    <property type="evidence" value="ECO:0007669"/>
    <property type="project" value="TreeGrafter"/>
</dbReference>
<feature type="transmembrane region" description="Helical" evidence="5">
    <location>
        <begin position="278"/>
        <end position="299"/>
    </location>
</feature>
<gene>
    <name evidence="6" type="ORF">PENANT_c002G03975</name>
</gene>
<dbReference type="Proteomes" id="UP000191672">
    <property type="component" value="Unassembled WGS sequence"/>
</dbReference>
<feature type="transmembrane region" description="Helical" evidence="5">
    <location>
        <begin position="235"/>
        <end position="258"/>
    </location>
</feature>
<evidence type="ECO:0000256" key="5">
    <source>
        <dbReference type="SAM" id="Phobius"/>
    </source>
</evidence>
<organism evidence="6 7">
    <name type="scientific">Penicillium antarcticum</name>
    <dbReference type="NCBI Taxonomy" id="416450"/>
    <lineage>
        <taxon>Eukaryota</taxon>
        <taxon>Fungi</taxon>
        <taxon>Dikarya</taxon>
        <taxon>Ascomycota</taxon>
        <taxon>Pezizomycotina</taxon>
        <taxon>Eurotiomycetes</taxon>
        <taxon>Eurotiomycetidae</taxon>
        <taxon>Eurotiales</taxon>
        <taxon>Aspergillaceae</taxon>
        <taxon>Penicillium</taxon>
    </lineage>
</organism>
<feature type="transmembrane region" description="Helical" evidence="5">
    <location>
        <begin position="76"/>
        <end position="96"/>
    </location>
</feature>
<keyword evidence="3 5" id="KW-1133">Transmembrane helix</keyword>
<comment type="subcellular location">
    <subcellularLocation>
        <location evidence="1">Membrane</location>
        <topology evidence="1">Multi-pass membrane protein</topology>
    </subcellularLocation>
</comment>
<dbReference type="PANTHER" id="PTHR31465:SF8">
    <property type="entry name" value="DOMAIN PROTEIN, PUTATIVE (AFU_ORTHOLOGUE AFUA_6G14140)-RELATED"/>
    <property type="match status" value="1"/>
</dbReference>
<dbReference type="InterPro" id="IPR007568">
    <property type="entry name" value="RTA1"/>
</dbReference>
<reference evidence="7" key="1">
    <citation type="journal article" date="2017" name="Nat. Microbiol.">
        <title>Global analysis of biosynthetic gene clusters reveals vast potential of secondary metabolite production in Penicillium species.</title>
        <authorList>
            <person name="Nielsen J.C."/>
            <person name="Grijseels S."/>
            <person name="Prigent S."/>
            <person name="Ji B."/>
            <person name="Dainat J."/>
            <person name="Nielsen K.F."/>
            <person name="Frisvad J.C."/>
            <person name="Workman M."/>
            <person name="Nielsen J."/>
        </authorList>
    </citation>
    <scope>NUCLEOTIDE SEQUENCE [LARGE SCALE GENOMIC DNA]</scope>
    <source>
        <strain evidence="7">IBT 31811</strain>
    </source>
</reference>
<proteinExistence type="predicted"/>
<keyword evidence="2 5" id="KW-0812">Transmembrane</keyword>
<feature type="transmembrane region" description="Helical" evidence="5">
    <location>
        <begin position="153"/>
        <end position="173"/>
    </location>
</feature>
<evidence type="ECO:0000256" key="3">
    <source>
        <dbReference type="ARBA" id="ARBA00022989"/>
    </source>
</evidence>
<feature type="transmembrane region" description="Helical" evidence="5">
    <location>
        <begin position="108"/>
        <end position="132"/>
    </location>
</feature>
<dbReference type="Pfam" id="PF04479">
    <property type="entry name" value="RTA1"/>
    <property type="match status" value="1"/>
</dbReference>
<dbReference type="GO" id="GO:0005886">
    <property type="term" value="C:plasma membrane"/>
    <property type="evidence" value="ECO:0007669"/>
    <property type="project" value="TreeGrafter"/>
</dbReference>
<name>A0A1V6QMB4_9EURO</name>
<evidence type="ECO:0000313" key="7">
    <source>
        <dbReference type="Proteomes" id="UP000191672"/>
    </source>
</evidence>
<evidence type="ECO:0000256" key="1">
    <source>
        <dbReference type="ARBA" id="ARBA00004141"/>
    </source>
</evidence>
<sequence>MVEVSPLPVGGLTFHFLKAMLTTRAATHACKEVAPECPVEGTIYGYAPDYSTTVEFCVIFAICCLVQLVQMFRWRLWSFSVSVILGALTEVIGYFGRILLNQNPYSSIGFQTQIVTLTLAPAFWSAAIYLTLKHEVNVLGPQYSLIRAKWYPYIFVTCDLISLVLQGAGGGISATAKTTRMIDMGSHIMMAGIVWQVVTLTVFAMMSVLFLLRIRGAMKEELTFEAQRVWKSSKFWSFFWGIAIAFSTTYVRCVYRIVEMAGGWKNEIMQDEFSFTLFESAMCVAAVVALCIAHPGYLFKEMRRDHDEESVVDLKEINYREKEIS</sequence>
<dbReference type="AlphaFoldDB" id="A0A1V6QMB4"/>
<comment type="caution">
    <text evidence="6">The sequence shown here is derived from an EMBL/GenBank/DDBJ whole genome shotgun (WGS) entry which is preliminary data.</text>
</comment>
<evidence type="ECO:0000256" key="2">
    <source>
        <dbReference type="ARBA" id="ARBA00022692"/>
    </source>
</evidence>
<feature type="transmembrane region" description="Helical" evidence="5">
    <location>
        <begin position="193"/>
        <end position="214"/>
    </location>
</feature>
<dbReference type="EMBL" id="MDYN01000002">
    <property type="protein sequence ID" value="OQD90056.1"/>
    <property type="molecule type" value="Genomic_DNA"/>
</dbReference>
<evidence type="ECO:0008006" key="8">
    <source>
        <dbReference type="Google" id="ProtNLM"/>
    </source>
</evidence>
<dbReference type="STRING" id="416450.A0A1V6QMB4"/>
<protein>
    <recommendedName>
        <fullName evidence="8">RTA1 domain protein</fullName>
    </recommendedName>
</protein>
<evidence type="ECO:0000256" key="4">
    <source>
        <dbReference type="ARBA" id="ARBA00023136"/>
    </source>
</evidence>
<keyword evidence="4 5" id="KW-0472">Membrane</keyword>
<dbReference type="PANTHER" id="PTHR31465">
    <property type="entry name" value="PROTEIN RTA1-RELATED"/>
    <property type="match status" value="1"/>
</dbReference>
<feature type="transmembrane region" description="Helical" evidence="5">
    <location>
        <begin position="50"/>
        <end position="69"/>
    </location>
</feature>
<keyword evidence="7" id="KW-1185">Reference proteome</keyword>
<accession>A0A1V6QMB4</accession>